<keyword evidence="3 5" id="KW-0378">Hydrolase</keyword>
<dbReference type="SUPFAM" id="SSF56784">
    <property type="entry name" value="HAD-like"/>
    <property type="match status" value="1"/>
</dbReference>
<dbReference type="InterPro" id="IPR006385">
    <property type="entry name" value="HAD_hydro_SerB1"/>
</dbReference>
<dbReference type="PANTHER" id="PTHR43344:SF13">
    <property type="entry name" value="PHOSPHATASE RV3661-RELATED"/>
    <property type="match status" value="1"/>
</dbReference>
<dbReference type="Pfam" id="PF12710">
    <property type="entry name" value="HAD"/>
    <property type="match status" value="1"/>
</dbReference>
<dbReference type="NCBIfam" id="TIGR01488">
    <property type="entry name" value="HAD-SF-IB"/>
    <property type="match status" value="1"/>
</dbReference>
<dbReference type="GO" id="GO:0016787">
    <property type="term" value="F:hydrolase activity"/>
    <property type="evidence" value="ECO:0007669"/>
    <property type="project" value="UniProtKB-KW"/>
</dbReference>
<evidence type="ECO:0000256" key="1">
    <source>
        <dbReference type="ARBA" id="ARBA00009184"/>
    </source>
</evidence>
<protein>
    <submittedName>
        <fullName evidence="5">HAD superfamily hydrolase (TIGR01490 family)</fullName>
    </submittedName>
</protein>
<organism evidence="5 6">
    <name type="scientific">Cytobacillus oceanisediminis</name>
    <dbReference type="NCBI Taxonomy" id="665099"/>
    <lineage>
        <taxon>Bacteria</taxon>
        <taxon>Bacillati</taxon>
        <taxon>Bacillota</taxon>
        <taxon>Bacilli</taxon>
        <taxon>Bacillales</taxon>
        <taxon>Bacillaceae</taxon>
        <taxon>Cytobacillus</taxon>
    </lineage>
</organism>
<name>A0A562K6W3_9BACI</name>
<dbReference type="InterPro" id="IPR023214">
    <property type="entry name" value="HAD_sf"/>
</dbReference>
<dbReference type="GO" id="GO:0046872">
    <property type="term" value="F:metal ion binding"/>
    <property type="evidence" value="ECO:0007669"/>
    <property type="project" value="UniProtKB-KW"/>
</dbReference>
<comment type="caution">
    <text evidence="5">The sequence shown here is derived from an EMBL/GenBank/DDBJ whole genome shotgun (WGS) entry which is preliminary data.</text>
</comment>
<evidence type="ECO:0000313" key="5">
    <source>
        <dbReference type="EMBL" id="TWH91140.1"/>
    </source>
</evidence>
<dbReference type="AlphaFoldDB" id="A0A562K6W3"/>
<keyword evidence="6" id="KW-1185">Reference proteome</keyword>
<dbReference type="RefSeq" id="WP_144539673.1">
    <property type="nucleotide sequence ID" value="NZ_CBCSDC010000030.1"/>
</dbReference>
<dbReference type="NCBIfam" id="TIGR01490">
    <property type="entry name" value="HAD-SF-IB-hyp1"/>
    <property type="match status" value="1"/>
</dbReference>
<evidence type="ECO:0000313" key="6">
    <source>
        <dbReference type="Proteomes" id="UP000318667"/>
    </source>
</evidence>
<proteinExistence type="inferred from homology"/>
<dbReference type="Gene3D" id="3.40.50.1000">
    <property type="entry name" value="HAD superfamily/HAD-like"/>
    <property type="match status" value="1"/>
</dbReference>
<dbReference type="Gene3D" id="1.20.1440.100">
    <property type="entry name" value="SG protein - dephosphorylation function"/>
    <property type="match status" value="1"/>
</dbReference>
<dbReference type="PANTHER" id="PTHR43344">
    <property type="entry name" value="PHOSPHOSERINE PHOSPHATASE"/>
    <property type="match status" value="1"/>
</dbReference>
<dbReference type="EMBL" id="VLKI01000001">
    <property type="protein sequence ID" value="TWH91140.1"/>
    <property type="molecule type" value="Genomic_DNA"/>
</dbReference>
<sequence length="219" mass="25482">MKVAIFDFDRTLFPEETFPLLMKHLKTHPKHSRKYRYFISRILPVYAAYKCKLYPETKMKDYSMRCYISSFGSAPKTDIEQFFSELGGMMSKNLSEPVLKRLEQHRKDGYYIMIVSGAFEPLLNSVMKGIHFDSIIGTSISFDNKKGRHLPLEYIHGIRKKEVIHKKLASMDVDWENSFAYGDSYSDLSVLELVGNPVAVKPEPRLIQVANKRKWEVIM</sequence>
<dbReference type="InterPro" id="IPR036412">
    <property type="entry name" value="HAD-like_sf"/>
</dbReference>
<dbReference type="Proteomes" id="UP000318667">
    <property type="component" value="Unassembled WGS sequence"/>
</dbReference>
<evidence type="ECO:0000256" key="3">
    <source>
        <dbReference type="ARBA" id="ARBA00022801"/>
    </source>
</evidence>
<keyword evidence="4" id="KW-0460">Magnesium</keyword>
<keyword evidence="2" id="KW-0479">Metal-binding</keyword>
<dbReference type="GeneID" id="65401873"/>
<evidence type="ECO:0000256" key="2">
    <source>
        <dbReference type="ARBA" id="ARBA00022723"/>
    </source>
</evidence>
<accession>A0A562K6W3</accession>
<reference evidence="5 6" key="1">
    <citation type="journal article" date="2015" name="Stand. Genomic Sci.">
        <title>Genomic Encyclopedia of Bacterial and Archaeal Type Strains, Phase III: the genomes of soil and plant-associated and newly described type strains.</title>
        <authorList>
            <person name="Whitman W.B."/>
            <person name="Woyke T."/>
            <person name="Klenk H.P."/>
            <person name="Zhou Y."/>
            <person name="Lilburn T.G."/>
            <person name="Beck B.J."/>
            <person name="De Vos P."/>
            <person name="Vandamme P."/>
            <person name="Eisen J.A."/>
            <person name="Garrity G."/>
            <person name="Hugenholtz P."/>
            <person name="Kyrpides N.C."/>
        </authorList>
    </citation>
    <scope>NUCLEOTIDE SEQUENCE [LARGE SCALE GENOMIC DNA]</scope>
    <source>
        <strain evidence="5 6">CGMCC 1.10115</strain>
    </source>
</reference>
<dbReference type="OrthoDB" id="9794212at2"/>
<comment type="similarity">
    <text evidence="1">Belongs to the HAD-like hydrolase superfamily. SerB family.</text>
</comment>
<dbReference type="InterPro" id="IPR050582">
    <property type="entry name" value="HAD-like_SerB"/>
</dbReference>
<gene>
    <name evidence="5" type="ORF">IQ19_00593</name>
</gene>
<evidence type="ECO:0000256" key="4">
    <source>
        <dbReference type="ARBA" id="ARBA00022842"/>
    </source>
</evidence>